<dbReference type="Gene3D" id="3.60.130.10">
    <property type="entry name" value="Clavaminate synthase-like"/>
    <property type="match status" value="1"/>
</dbReference>
<evidence type="ECO:0000256" key="3">
    <source>
        <dbReference type="ARBA" id="ARBA00022964"/>
    </source>
</evidence>
<evidence type="ECO:0000256" key="5">
    <source>
        <dbReference type="ARBA" id="ARBA00023004"/>
    </source>
</evidence>
<evidence type="ECO:0000256" key="1">
    <source>
        <dbReference type="ARBA" id="ARBA00005896"/>
    </source>
</evidence>
<dbReference type="Proteomes" id="UP001363010">
    <property type="component" value="Unassembled WGS sequence"/>
</dbReference>
<proteinExistence type="inferred from homology"/>
<keyword evidence="4" id="KW-0560">Oxidoreductase</keyword>
<keyword evidence="5" id="KW-0408">Iron</keyword>
<dbReference type="Pfam" id="PF02668">
    <property type="entry name" value="TauD"/>
    <property type="match status" value="1"/>
</dbReference>
<evidence type="ECO:0000313" key="7">
    <source>
        <dbReference type="EMBL" id="MEJ8827387.1"/>
    </source>
</evidence>
<dbReference type="RefSeq" id="WP_340368412.1">
    <property type="nucleotide sequence ID" value="NZ_JBBKZV010000067.1"/>
</dbReference>
<evidence type="ECO:0000256" key="4">
    <source>
        <dbReference type="ARBA" id="ARBA00023002"/>
    </source>
</evidence>
<evidence type="ECO:0000313" key="8">
    <source>
        <dbReference type="Proteomes" id="UP001363010"/>
    </source>
</evidence>
<accession>A0ABU8WBF1</accession>
<gene>
    <name evidence="7" type="ORF">WKW80_36335</name>
</gene>
<dbReference type="InterPro" id="IPR051323">
    <property type="entry name" value="AtsK-like"/>
</dbReference>
<organism evidence="7 8">
    <name type="scientific">Variovorax humicola</name>
    <dbReference type="NCBI Taxonomy" id="1769758"/>
    <lineage>
        <taxon>Bacteria</taxon>
        <taxon>Pseudomonadati</taxon>
        <taxon>Pseudomonadota</taxon>
        <taxon>Betaproteobacteria</taxon>
        <taxon>Burkholderiales</taxon>
        <taxon>Comamonadaceae</taxon>
        <taxon>Variovorax</taxon>
    </lineage>
</organism>
<name>A0ABU8WBF1_9BURK</name>
<keyword evidence="2" id="KW-0479">Metal-binding</keyword>
<dbReference type="InterPro" id="IPR003819">
    <property type="entry name" value="TauD/TfdA-like"/>
</dbReference>
<sequence length="267" mass="30020">MTKLKVTPLTGSIGASVEGVDLNSPIDDETFAALHDAFLKHCVLVYRGQQLKPAAQVEFGRRWGTPLNTNPLLKHLEGHPEIVQVTKIPKATASTEAWHYDSCYTPVPPKISILSAVTVPNGGDTMWCNQYQAYDRLSPTMKRMLEGLRVKFVGLRLGRMMGADAASLPTAVHPLVRTHPESGRKALYVGHRETAQLIEGMTDEESRPLLDFLYEHSTNPDNVYRHMWQQGDVVMWDNRCTMHYAIHDYGEAERVLNRITMEGEVPQ</sequence>
<keyword evidence="3 7" id="KW-0223">Dioxygenase</keyword>
<dbReference type="InterPro" id="IPR042098">
    <property type="entry name" value="TauD-like_sf"/>
</dbReference>
<comment type="similarity">
    <text evidence="1">Belongs to the TfdA dioxygenase family.</text>
</comment>
<protein>
    <submittedName>
        <fullName evidence="7">TauD/TfdA family dioxygenase</fullName>
    </submittedName>
</protein>
<dbReference type="SUPFAM" id="SSF51197">
    <property type="entry name" value="Clavaminate synthase-like"/>
    <property type="match status" value="1"/>
</dbReference>
<dbReference type="GO" id="GO:0051213">
    <property type="term" value="F:dioxygenase activity"/>
    <property type="evidence" value="ECO:0007669"/>
    <property type="project" value="UniProtKB-KW"/>
</dbReference>
<evidence type="ECO:0000259" key="6">
    <source>
        <dbReference type="Pfam" id="PF02668"/>
    </source>
</evidence>
<comment type="caution">
    <text evidence="7">The sequence shown here is derived from an EMBL/GenBank/DDBJ whole genome shotgun (WGS) entry which is preliminary data.</text>
</comment>
<reference evidence="7 8" key="1">
    <citation type="submission" date="2024-03" db="EMBL/GenBank/DDBJ databases">
        <title>Novel species of the genus Variovorax.</title>
        <authorList>
            <person name="Liu Q."/>
            <person name="Xin Y.-H."/>
        </authorList>
    </citation>
    <scope>NUCLEOTIDE SEQUENCE [LARGE SCALE GENOMIC DNA]</scope>
    <source>
        <strain evidence="7 8">KACC 18501</strain>
    </source>
</reference>
<keyword evidence="8" id="KW-1185">Reference proteome</keyword>
<evidence type="ECO:0000256" key="2">
    <source>
        <dbReference type="ARBA" id="ARBA00022723"/>
    </source>
</evidence>
<dbReference type="PANTHER" id="PTHR30468:SF1">
    <property type="entry name" value="ALPHA-KETOGLUTARATE-DEPENDENT SULFONATE DIOXYGENASE"/>
    <property type="match status" value="1"/>
</dbReference>
<dbReference type="PANTHER" id="PTHR30468">
    <property type="entry name" value="ALPHA-KETOGLUTARATE-DEPENDENT SULFONATE DIOXYGENASE"/>
    <property type="match status" value="1"/>
</dbReference>
<dbReference type="EMBL" id="JBBKZV010000067">
    <property type="protein sequence ID" value="MEJ8827387.1"/>
    <property type="molecule type" value="Genomic_DNA"/>
</dbReference>
<feature type="domain" description="TauD/TfdA-like" evidence="6">
    <location>
        <begin position="6"/>
        <end position="260"/>
    </location>
</feature>